<dbReference type="OrthoDB" id="2444427at2759"/>
<proteinExistence type="predicted"/>
<dbReference type="AlphaFoldDB" id="A0A9P6SSZ2"/>
<comment type="caution">
    <text evidence="1">The sequence shown here is derived from an EMBL/GenBank/DDBJ whole genome shotgun (WGS) entry which is preliminary data.</text>
</comment>
<dbReference type="Proteomes" id="UP000749646">
    <property type="component" value="Unassembled WGS sequence"/>
</dbReference>
<evidence type="ECO:0000313" key="1">
    <source>
        <dbReference type="EMBL" id="KAF9997572.1"/>
    </source>
</evidence>
<accession>A0A9P6SSZ2</accession>
<dbReference type="EMBL" id="JAAAHW010000981">
    <property type="protein sequence ID" value="KAF9997572.1"/>
    <property type="molecule type" value="Genomic_DNA"/>
</dbReference>
<evidence type="ECO:0000313" key="2">
    <source>
        <dbReference type="Proteomes" id="UP000749646"/>
    </source>
</evidence>
<gene>
    <name evidence="1" type="ORF">BGZ65_006855</name>
</gene>
<name>A0A9P6SSZ2_9FUNG</name>
<protein>
    <submittedName>
        <fullName evidence="1">Uncharacterized protein</fullName>
    </submittedName>
</protein>
<organism evidence="1 2">
    <name type="scientific">Modicella reniformis</name>
    <dbReference type="NCBI Taxonomy" id="1440133"/>
    <lineage>
        <taxon>Eukaryota</taxon>
        <taxon>Fungi</taxon>
        <taxon>Fungi incertae sedis</taxon>
        <taxon>Mucoromycota</taxon>
        <taxon>Mortierellomycotina</taxon>
        <taxon>Mortierellomycetes</taxon>
        <taxon>Mortierellales</taxon>
        <taxon>Mortierellaceae</taxon>
        <taxon>Modicella</taxon>
    </lineage>
</organism>
<reference evidence="1" key="1">
    <citation type="journal article" date="2020" name="Fungal Divers.">
        <title>Resolving the Mortierellaceae phylogeny through synthesis of multi-gene phylogenetics and phylogenomics.</title>
        <authorList>
            <person name="Vandepol N."/>
            <person name="Liber J."/>
            <person name="Desiro A."/>
            <person name="Na H."/>
            <person name="Kennedy M."/>
            <person name="Barry K."/>
            <person name="Grigoriev I.V."/>
            <person name="Miller A.N."/>
            <person name="O'Donnell K."/>
            <person name="Stajich J.E."/>
            <person name="Bonito G."/>
        </authorList>
    </citation>
    <scope>NUCLEOTIDE SEQUENCE</scope>
    <source>
        <strain evidence="1">MES-2147</strain>
    </source>
</reference>
<sequence>MDMYKMHLNLYKKFCEDNYADQKAFRFDVTPAKAILFFEKVMFHRTSKKYFYKRQYKDIKTAVRLPSGFENQVHRNRVDLADGVCL</sequence>
<keyword evidence="2" id="KW-1185">Reference proteome</keyword>